<accession>A0A6M1TB24</accession>
<gene>
    <name evidence="7" type="ORF">G3569_14790</name>
</gene>
<protein>
    <recommendedName>
        <fullName evidence="6">Methylamine utilisation protein MauE domain-containing protein</fullName>
    </recommendedName>
</protein>
<organism evidence="7 8">
    <name type="scientific">Fodinibius halophilus</name>
    <dbReference type="NCBI Taxonomy" id="1736908"/>
    <lineage>
        <taxon>Bacteria</taxon>
        <taxon>Pseudomonadati</taxon>
        <taxon>Balneolota</taxon>
        <taxon>Balneolia</taxon>
        <taxon>Balneolales</taxon>
        <taxon>Balneolaceae</taxon>
        <taxon>Fodinibius</taxon>
    </lineage>
</organism>
<dbReference type="RefSeq" id="WP_165270562.1">
    <property type="nucleotide sequence ID" value="NZ_JAALLS010000022.1"/>
</dbReference>
<dbReference type="EMBL" id="JAALLS010000022">
    <property type="protein sequence ID" value="NGP89623.1"/>
    <property type="molecule type" value="Genomic_DNA"/>
</dbReference>
<feature type="transmembrane region" description="Helical" evidence="5">
    <location>
        <begin position="12"/>
        <end position="31"/>
    </location>
</feature>
<sequence>MMNPKYRRYSILTIRIILGLLFLISGVGKLINGADARYLVELLATEYFWLIEYASAIVTGTSILELVLAVFLLWGKYLKWALSVTLLMLIGFSSVLGYFYLQGMNVDSCGCFGAFGFASGLEFTLIRNAVLITMILGAYLLMSSNDNSWQK</sequence>
<evidence type="ECO:0000256" key="3">
    <source>
        <dbReference type="ARBA" id="ARBA00022989"/>
    </source>
</evidence>
<proteinExistence type="predicted"/>
<dbReference type="Pfam" id="PF07291">
    <property type="entry name" value="MauE"/>
    <property type="match status" value="1"/>
</dbReference>
<keyword evidence="4 5" id="KW-0472">Membrane</keyword>
<feature type="transmembrane region" description="Helical" evidence="5">
    <location>
        <begin position="121"/>
        <end position="142"/>
    </location>
</feature>
<evidence type="ECO:0000256" key="1">
    <source>
        <dbReference type="ARBA" id="ARBA00004141"/>
    </source>
</evidence>
<name>A0A6M1TB24_9BACT</name>
<dbReference type="InterPro" id="IPR009908">
    <property type="entry name" value="Methylamine_util_MauE"/>
</dbReference>
<dbReference type="AlphaFoldDB" id="A0A6M1TB24"/>
<evidence type="ECO:0000259" key="6">
    <source>
        <dbReference type="Pfam" id="PF07291"/>
    </source>
</evidence>
<feature type="domain" description="Methylamine utilisation protein MauE" evidence="6">
    <location>
        <begin position="8"/>
        <end position="140"/>
    </location>
</feature>
<evidence type="ECO:0000256" key="5">
    <source>
        <dbReference type="SAM" id="Phobius"/>
    </source>
</evidence>
<comment type="subcellular location">
    <subcellularLocation>
        <location evidence="1">Membrane</location>
        <topology evidence="1">Multi-pass membrane protein</topology>
    </subcellularLocation>
</comment>
<dbReference type="GO" id="GO:0030416">
    <property type="term" value="P:methylamine metabolic process"/>
    <property type="evidence" value="ECO:0007669"/>
    <property type="project" value="InterPro"/>
</dbReference>
<keyword evidence="3 5" id="KW-1133">Transmembrane helix</keyword>
<evidence type="ECO:0000313" key="8">
    <source>
        <dbReference type="Proteomes" id="UP000479132"/>
    </source>
</evidence>
<dbReference type="GO" id="GO:0016020">
    <property type="term" value="C:membrane"/>
    <property type="evidence" value="ECO:0007669"/>
    <property type="project" value="UniProtKB-SubCell"/>
</dbReference>
<dbReference type="Proteomes" id="UP000479132">
    <property type="component" value="Unassembled WGS sequence"/>
</dbReference>
<feature type="transmembrane region" description="Helical" evidence="5">
    <location>
        <begin position="51"/>
        <end position="73"/>
    </location>
</feature>
<evidence type="ECO:0000313" key="7">
    <source>
        <dbReference type="EMBL" id="NGP89623.1"/>
    </source>
</evidence>
<reference evidence="7 8" key="1">
    <citation type="submission" date="2020-02" db="EMBL/GenBank/DDBJ databases">
        <title>Aliifodinibius halophilus 2W32, complete genome.</title>
        <authorList>
            <person name="Li Y."/>
            <person name="Wu S."/>
        </authorList>
    </citation>
    <scope>NUCLEOTIDE SEQUENCE [LARGE SCALE GENOMIC DNA]</scope>
    <source>
        <strain evidence="7 8">2W32</strain>
    </source>
</reference>
<evidence type="ECO:0000256" key="2">
    <source>
        <dbReference type="ARBA" id="ARBA00022692"/>
    </source>
</evidence>
<comment type="caution">
    <text evidence="7">The sequence shown here is derived from an EMBL/GenBank/DDBJ whole genome shotgun (WGS) entry which is preliminary data.</text>
</comment>
<feature type="transmembrane region" description="Helical" evidence="5">
    <location>
        <begin position="80"/>
        <end position="101"/>
    </location>
</feature>
<keyword evidence="8" id="KW-1185">Reference proteome</keyword>
<evidence type="ECO:0000256" key="4">
    <source>
        <dbReference type="ARBA" id="ARBA00023136"/>
    </source>
</evidence>
<keyword evidence="2 5" id="KW-0812">Transmembrane</keyword>